<evidence type="ECO:0000256" key="7">
    <source>
        <dbReference type="PROSITE-ProRule" id="PRU00169"/>
    </source>
</evidence>
<feature type="domain" description="Response regulatory" evidence="11">
    <location>
        <begin position="642"/>
        <end position="756"/>
    </location>
</feature>
<dbReference type="Gene3D" id="3.40.50.2300">
    <property type="match status" value="1"/>
</dbReference>
<dbReference type="PROSITE" id="PS50109">
    <property type="entry name" value="HIS_KIN"/>
    <property type="match status" value="1"/>
</dbReference>
<dbReference type="EC" id="2.7.13.3" evidence="3"/>
<dbReference type="RefSeq" id="WP_071062744.1">
    <property type="nucleotide sequence ID" value="NZ_MAXA01000169.1"/>
</dbReference>
<dbReference type="SMART" id="SM00091">
    <property type="entry name" value="PAS"/>
    <property type="match status" value="1"/>
</dbReference>
<dbReference type="CDD" id="cd00130">
    <property type="entry name" value="PAS"/>
    <property type="match status" value="1"/>
</dbReference>
<evidence type="ECO:0000256" key="2">
    <source>
        <dbReference type="ARBA" id="ARBA00004236"/>
    </source>
</evidence>
<dbReference type="SUPFAM" id="SSF47384">
    <property type="entry name" value="Homodimeric domain of signal transducing histidine kinase"/>
    <property type="match status" value="1"/>
</dbReference>
<feature type="compositionally biased region" description="Low complexity" evidence="8">
    <location>
        <begin position="577"/>
        <end position="587"/>
    </location>
</feature>
<dbReference type="GO" id="GO:0005886">
    <property type="term" value="C:plasma membrane"/>
    <property type="evidence" value="ECO:0007669"/>
    <property type="project" value="UniProtKB-SubCell"/>
</dbReference>
<dbReference type="NCBIfam" id="TIGR00229">
    <property type="entry name" value="sensory_box"/>
    <property type="match status" value="1"/>
</dbReference>
<evidence type="ECO:0000256" key="4">
    <source>
        <dbReference type="ARBA" id="ARBA00022553"/>
    </source>
</evidence>
<evidence type="ECO:0000256" key="6">
    <source>
        <dbReference type="ARBA" id="ARBA00023012"/>
    </source>
</evidence>
<feature type="compositionally biased region" description="Gly residues" evidence="8">
    <location>
        <begin position="73"/>
        <end position="85"/>
    </location>
</feature>
<comment type="catalytic activity">
    <reaction evidence="1">
        <text>ATP + protein L-histidine = ADP + protein N-phospho-L-histidine.</text>
        <dbReference type="EC" id="2.7.13.3"/>
    </reaction>
</comment>
<dbReference type="InterPro" id="IPR013656">
    <property type="entry name" value="PAS_4"/>
</dbReference>
<reference evidence="15" key="1">
    <citation type="submission" date="2016-07" db="EMBL/GenBank/DDBJ databases">
        <title>Frankia sp. NRRL B-16219 Genome sequencing.</title>
        <authorList>
            <person name="Ghodhbane-Gtari F."/>
            <person name="Swanson E."/>
            <person name="Gueddou A."/>
            <person name="Louati M."/>
            <person name="Nouioui I."/>
            <person name="Hezbri K."/>
            <person name="Abebe-Akele F."/>
            <person name="Simpson S."/>
            <person name="Morris K."/>
            <person name="Thomas K."/>
            <person name="Gtari M."/>
            <person name="Tisa L.S."/>
        </authorList>
    </citation>
    <scope>NUCLEOTIDE SEQUENCE [LARGE SCALE GENOMIC DNA]</scope>
    <source>
        <strain evidence="15">NRRL B-16219</strain>
    </source>
</reference>
<evidence type="ECO:0000259" key="12">
    <source>
        <dbReference type="PROSITE" id="PS50112"/>
    </source>
</evidence>
<keyword evidence="5 14" id="KW-0808">Transferase</keyword>
<dbReference type="InterPro" id="IPR001789">
    <property type="entry name" value="Sig_transdc_resp-reg_receiver"/>
</dbReference>
<feature type="modified residue" description="4-aspartylphosphate" evidence="7">
    <location>
        <position position="692"/>
    </location>
</feature>
<feature type="region of interest" description="Disordered" evidence="8">
    <location>
        <begin position="64"/>
        <end position="85"/>
    </location>
</feature>
<protein>
    <recommendedName>
        <fullName evidence="3">histidine kinase</fullName>
        <ecNumber evidence="3">2.7.13.3</ecNumber>
    </recommendedName>
</protein>
<dbReference type="SMART" id="SM00387">
    <property type="entry name" value="HATPase_c"/>
    <property type="match status" value="1"/>
</dbReference>
<dbReference type="InterPro" id="IPR011006">
    <property type="entry name" value="CheY-like_superfamily"/>
</dbReference>
<comment type="subcellular location">
    <subcellularLocation>
        <location evidence="2">Cell membrane</location>
    </subcellularLocation>
</comment>
<dbReference type="Proteomes" id="UP000179769">
    <property type="component" value="Unassembled WGS sequence"/>
</dbReference>
<evidence type="ECO:0000256" key="5">
    <source>
        <dbReference type="ARBA" id="ARBA00022777"/>
    </source>
</evidence>
<evidence type="ECO:0000259" key="10">
    <source>
        <dbReference type="PROSITE" id="PS50109"/>
    </source>
</evidence>
<keyword evidence="6" id="KW-0902">Two-component regulatory system</keyword>
<feature type="transmembrane region" description="Helical" evidence="9">
    <location>
        <begin position="42"/>
        <end position="60"/>
    </location>
</feature>
<evidence type="ECO:0000256" key="1">
    <source>
        <dbReference type="ARBA" id="ARBA00000085"/>
    </source>
</evidence>
<name>A0A1S1Q884_9ACTN</name>
<evidence type="ECO:0000259" key="11">
    <source>
        <dbReference type="PROSITE" id="PS50110"/>
    </source>
</evidence>
<evidence type="ECO:0000256" key="3">
    <source>
        <dbReference type="ARBA" id="ARBA00012438"/>
    </source>
</evidence>
<dbReference type="PROSITE" id="PS50110">
    <property type="entry name" value="RESPONSE_REGULATORY"/>
    <property type="match status" value="1"/>
</dbReference>
<sequence>MNGSATATLANAATTAAYLAICLSIARGLWRSGQWRNNPLGLATAAIFFTCAIGHGSHILQLPHATGPAAHGGHSGSGHGGGGPAGPAGRTLIDVQFLTTTWDVVTATVGIWYWTLRSRFPALVRGTALFEDLRLREATQQTLRESEERYRGIVETTADGVVLLGPDGHITYRNARFAAIVGGTPLGTRFTDLVSDTDRAEITAALDAVRAGAVRRLETALRHSDARKVCAQVALTARLGPAGTVDGTLAIVTDVTEQKNIEAQLRQAQRLDALGQLAGGIAHDFNNLLTVIDGYATLVLARGDLDEGVQRDLTAVRDAAARATGLTSQLLAFSRTVDVRPGPVDLNDLVRGLEEMLRRLIREDIELVVMPSARPAIVRVDRGKLEQVLVNLVVNSRDAMPDGGRLFIRVVVDDVASASHPDVPPRRLVRLTVADTGHGMPEHVRARIFEPFFTTKDPGKGTGLGLATVYGIVRQAEGTVEVDSVPGLGATFRVDLPAFVEPTLTEPALAEPALTEPALTEPALNDAPFTGPGAAAPGLAESGLAGPGITAPGITAVGLRDPDRHAPGRHGPGLPSAGAVATTAGGAVEDHARGDTGADLSGRPRGAVRTNRPAPVGAPERSAAPNDRYRPDAARHAWSCTTILLAEDDDAVRRLAERVLRGVGYRVVCAADGRAARTLARRLTSVDLLVTDVIMPGRNGRQLAEELTRMFPGLPVVFTSAYSRGMLTDGGGDLGVAYLPKPFTPTSLTETVRAALAARRPATLAPAGPVRLPAPPAPPRVTGAPAGRHRERRPRRES</sequence>
<dbReference type="InterPro" id="IPR003661">
    <property type="entry name" value="HisK_dim/P_dom"/>
</dbReference>
<keyword evidence="4 7" id="KW-0597">Phosphoprotein</keyword>
<keyword evidence="15" id="KW-1185">Reference proteome</keyword>
<dbReference type="InterPro" id="IPR036890">
    <property type="entry name" value="HATPase_C_sf"/>
</dbReference>
<dbReference type="AlphaFoldDB" id="A0A1S1Q884"/>
<dbReference type="EMBL" id="MAXA01000169">
    <property type="protein sequence ID" value="OHV31088.1"/>
    <property type="molecule type" value="Genomic_DNA"/>
</dbReference>
<keyword evidence="5 14" id="KW-0418">Kinase</keyword>
<feature type="region of interest" description="Disordered" evidence="8">
    <location>
        <begin position="560"/>
        <end position="630"/>
    </location>
</feature>
<dbReference type="PANTHER" id="PTHR43065">
    <property type="entry name" value="SENSOR HISTIDINE KINASE"/>
    <property type="match status" value="1"/>
</dbReference>
<evidence type="ECO:0000256" key="9">
    <source>
        <dbReference type="SAM" id="Phobius"/>
    </source>
</evidence>
<dbReference type="CDD" id="cd00082">
    <property type="entry name" value="HisKA"/>
    <property type="match status" value="1"/>
</dbReference>
<gene>
    <name evidence="14" type="ORF">BBK14_16310</name>
</gene>
<feature type="domain" description="PAC" evidence="13">
    <location>
        <begin position="215"/>
        <end position="267"/>
    </location>
</feature>
<dbReference type="InterPro" id="IPR000014">
    <property type="entry name" value="PAS"/>
</dbReference>
<evidence type="ECO:0000259" key="13">
    <source>
        <dbReference type="PROSITE" id="PS50113"/>
    </source>
</evidence>
<dbReference type="Pfam" id="PF00072">
    <property type="entry name" value="Response_reg"/>
    <property type="match status" value="1"/>
</dbReference>
<dbReference type="InterPro" id="IPR005467">
    <property type="entry name" value="His_kinase_dom"/>
</dbReference>
<comment type="caution">
    <text evidence="14">The sequence shown here is derived from an EMBL/GenBank/DDBJ whole genome shotgun (WGS) entry which is preliminary data.</text>
</comment>
<evidence type="ECO:0000256" key="8">
    <source>
        <dbReference type="SAM" id="MobiDB-lite"/>
    </source>
</evidence>
<organism evidence="14 15">
    <name type="scientific">Parafrankia soli</name>
    <dbReference type="NCBI Taxonomy" id="2599596"/>
    <lineage>
        <taxon>Bacteria</taxon>
        <taxon>Bacillati</taxon>
        <taxon>Actinomycetota</taxon>
        <taxon>Actinomycetes</taxon>
        <taxon>Frankiales</taxon>
        <taxon>Frankiaceae</taxon>
        <taxon>Parafrankia</taxon>
    </lineage>
</organism>
<keyword evidence="9" id="KW-1133">Transmembrane helix</keyword>
<dbReference type="Gene3D" id="3.30.450.20">
    <property type="entry name" value="PAS domain"/>
    <property type="match status" value="1"/>
</dbReference>
<feature type="transmembrane region" description="Helical" evidence="9">
    <location>
        <begin position="12"/>
        <end position="30"/>
    </location>
</feature>
<dbReference type="Pfam" id="PF02518">
    <property type="entry name" value="HATPase_c"/>
    <property type="match status" value="1"/>
</dbReference>
<accession>A0A1S1Q884</accession>
<dbReference type="InterPro" id="IPR036097">
    <property type="entry name" value="HisK_dim/P_sf"/>
</dbReference>
<dbReference type="OrthoDB" id="9764154at2"/>
<dbReference type="Pfam" id="PF08448">
    <property type="entry name" value="PAS_4"/>
    <property type="match status" value="1"/>
</dbReference>
<dbReference type="SMART" id="SM00388">
    <property type="entry name" value="HisKA"/>
    <property type="match status" value="1"/>
</dbReference>
<dbReference type="InterPro" id="IPR004358">
    <property type="entry name" value="Sig_transdc_His_kin-like_C"/>
</dbReference>
<dbReference type="PANTHER" id="PTHR43065:SF42">
    <property type="entry name" value="TWO-COMPONENT SENSOR PPRA"/>
    <property type="match status" value="1"/>
</dbReference>
<feature type="compositionally biased region" description="Basic residues" evidence="8">
    <location>
        <begin position="787"/>
        <end position="798"/>
    </location>
</feature>
<evidence type="ECO:0000313" key="15">
    <source>
        <dbReference type="Proteomes" id="UP000179769"/>
    </source>
</evidence>
<dbReference type="PROSITE" id="PS50113">
    <property type="entry name" value="PAC"/>
    <property type="match status" value="1"/>
</dbReference>
<dbReference type="Pfam" id="PF00512">
    <property type="entry name" value="HisKA"/>
    <property type="match status" value="1"/>
</dbReference>
<dbReference type="InterPro" id="IPR000700">
    <property type="entry name" value="PAS-assoc_C"/>
</dbReference>
<dbReference type="InterPro" id="IPR035965">
    <property type="entry name" value="PAS-like_dom_sf"/>
</dbReference>
<keyword evidence="9" id="KW-0812">Transmembrane</keyword>
<dbReference type="PRINTS" id="PR00344">
    <property type="entry name" value="BCTRLSENSOR"/>
</dbReference>
<feature type="region of interest" description="Disordered" evidence="8">
    <location>
        <begin position="764"/>
        <end position="798"/>
    </location>
</feature>
<proteinExistence type="predicted"/>
<evidence type="ECO:0000313" key="14">
    <source>
        <dbReference type="EMBL" id="OHV31088.1"/>
    </source>
</evidence>
<feature type="domain" description="PAS" evidence="12">
    <location>
        <begin position="146"/>
        <end position="182"/>
    </location>
</feature>
<feature type="domain" description="Histidine kinase" evidence="10">
    <location>
        <begin position="280"/>
        <end position="500"/>
    </location>
</feature>
<dbReference type="GO" id="GO:0000155">
    <property type="term" value="F:phosphorelay sensor kinase activity"/>
    <property type="evidence" value="ECO:0007669"/>
    <property type="project" value="InterPro"/>
</dbReference>
<dbReference type="SUPFAM" id="SSF52172">
    <property type="entry name" value="CheY-like"/>
    <property type="match status" value="1"/>
</dbReference>
<keyword evidence="9" id="KW-0472">Membrane</keyword>
<dbReference type="InterPro" id="IPR003594">
    <property type="entry name" value="HATPase_dom"/>
</dbReference>
<dbReference type="SUPFAM" id="SSF55785">
    <property type="entry name" value="PYP-like sensor domain (PAS domain)"/>
    <property type="match status" value="1"/>
</dbReference>
<dbReference type="SUPFAM" id="SSF55874">
    <property type="entry name" value="ATPase domain of HSP90 chaperone/DNA topoisomerase II/histidine kinase"/>
    <property type="match status" value="1"/>
</dbReference>
<dbReference type="Gene3D" id="1.10.287.130">
    <property type="match status" value="1"/>
</dbReference>
<dbReference type="SMART" id="SM00448">
    <property type="entry name" value="REC"/>
    <property type="match status" value="1"/>
</dbReference>
<dbReference type="Gene3D" id="3.30.565.10">
    <property type="entry name" value="Histidine kinase-like ATPase, C-terminal domain"/>
    <property type="match status" value="1"/>
</dbReference>
<dbReference type="PROSITE" id="PS50112">
    <property type="entry name" value="PAS"/>
    <property type="match status" value="1"/>
</dbReference>